<keyword evidence="4 6" id="KW-1133">Transmembrane helix</keyword>
<evidence type="ECO:0000256" key="2">
    <source>
        <dbReference type="ARBA" id="ARBA00006117"/>
    </source>
</evidence>
<dbReference type="PANTHER" id="PTHR16119">
    <property type="entry name" value="TRANSMEMBRANE PROTEIN 144"/>
    <property type="match status" value="1"/>
</dbReference>
<dbReference type="RefSeq" id="WP_108824765.1">
    <property type="nucleotide sequence ID" value="NZ_CP023004.1"/>
</dbReference>
<dbReference type="Proteomes" id="UP000244896">
    <property type="component" value="Chromosome"/>
</dbReference>
<feature type="transmembrane region" description="Helical" evidence="6">
    <location>
        <begin position="140"/>
        <end position="161"/>
    </location>
</feature>
<feature type="transmembrane region" description="Helical" evidence="6">
    <location>
        <begin position="215"/>
        <end position="236"/>
    </location>
</feature>
<comment type="similarity">
    <text evidence="2">Belongs to the GRP transporter (TC 2.A.7.5) family.</text>
</comment>
<organism evidence="7 8">
    <name type="scientific">Ereboglobus luteus</name>
    <dbReference type="NCBI Taxonomy" id="1796921"/>
    <lineage>
        <taxon>Bacteria</taxon>
        <taxon>Pseudomonadati</taxon>
        <taxon>Verrucomicrobiota</taxon>
        <taxon>Opitutia</taxon>
        <taxon>Opitutales</taxon>
        <taxon>Opitutaceae</taxon>
        <taxon>Ereboglobus</taxon>
    </lineage>
</organism>
<keyword evidence="3 6" id="KW-0812">Transmembrane</keyword>
<accession>A0A2U8E258</accession>
<dbReference type="OrthoDB" id="110585at2"/>
<reference evidence="7 8" key="1">
    <citation type="journal article" date="2018" name="Syst. Appl. Microbiol.">
        <title>Ereboglobus luteus gen. nov. sp. nov. from cockroach guts, and new insights into the oxygen relationship of the genera Opitutus and Didymococcus (Verrucomicrobia: Opitutaceae).</title>
        <authorList>
            <person name="Tegtmeier D."/>
            <person name="Belitz A."/>
            <person name="Radek R."/>
            <person name="Heimerl T."/>
            <person name="Brune A."/>
        </authorList>
    </citation>
    <scope>NUCLEOTIDE SEQUENCE [LARGE SCALE GENOMIC DNA]</scope>
    <source>
        <strain evidence="7 8">Ho45</strain>
    </source>
</reference>
<feature type="transmembrane region" description="Helical" evidence="6">
    <location>
        <begin position="287"/>
        <end position="308"/>
    </location>
</feature>
<proteinExistence type="inferred from homology"/>
<evidence type="ECO:0000256" key="6">
    <source>
        <dbReference type="SAM" id="Phobius"/>
    </source>
</evidence>
<evidence type="ECO:0000256" key="3">
    <source>
        <dbReference type="ARBA" id="ARBA00022692"/>
    </source>
</evidence>
<sequence>MLTIQSYPVAVILCFVTMLCWGSWGNTQKLASREWKYQLFYWDYGLGVLLSALVMAFTIGSIGSEGRGFLADISQAGTNHMALAFLGGVLFNLSNILLVIAIDIAGLAVAFPIGVGLALVVGTLQTAFFRPGEVGNATQLYIGVALVAVAIVLNALAYKKLMAAKSGGGKSGGSAFGIVISVVAGLLMGGGFFGLVSKGMIQNFAAPEPGLMTPYTALVVFALGLFLSNFVWNTIASKKPVRGEPVPVSDYFTKGNLRLHAVGVLGGTVWNIGMAFSLIAASAAGAALSYALGQCATMVAAVWGVFIWKEFKGAPKGTSPLLAAMFITFFIGIAFLVISKL</sequence>
<dbReference type="Pfam" id="PF07168">
    <property type="entry name" value="Ureide_permease"/>
    <property type="match status" value="2"/>
</dbReference>
<feature type="transmembrane region" description="Helical" evidence="6">
    <location>
        <begin position="320"/>
        <end position="338"/>
    </location>
</feature>
<feature type="transmembrane region" description="Helical" evidence="6">
    <location>
        <begin position="257"/>
        <end position="281"/>
    </location>
</feature>
<evidence type="ECO:0000313" key="7">
    <source>
        <dbReference type="EMBL" id="AWI08953.1"/>
    </source>
</evidence>
<protein>
    <submittedName>
        <fullName evidence="7">Multidrug DMT transporter permease</fullName>
    </submittedName>
</protein>
<comment type="subcellular location">
    <subcellularLocation>
        <location evidence="1">Membrane</location>
        <topology evidence="1">Multi-pass membrane protein</topology>
    </subcellularLocation>
</comment>
<dbReference type="InterPro" id="IPR010651">
    <property type="entry name" value="Sugar_transport"/>
</dbReference>
<dbReference type="InterPro" id="IPR009834">
    <property type="entry name" value="Ureide_permease"/>
</dbReference>
<feature type="transmembrane region" description="Helical" evidence="6">
    <location>
        <begin position="109"/>
        <end position="128"/>
    </location>
</feature>
<dbReference type="AlphaFoldDB" id="A0A2U8E258"/>
<feature type="transmembrane region" description="Helical" evidence="6">
    <location>
        <begin position="39"/>
        <end position="62"/>
    </location>
</feature>
<gene>
    <name evidence="7" type="ORF">CKA38_06550</name>
</gene>
<keyword evidence="8" id="KW-1185">Reference proteome</keyword>
<feature type="transmembrane region" description="Helical" evidence="6">
    <location>
        <begin position="82"/>
        <end position="102"/>
    </location>
</feature>
<keyword evidence="5 6" id="KW-0472">Membrane</keyword>
<dbReference type="GO" id="GO:0015144">
    <property type="term" value="F:carbohydrate transmembrane transporter activity"/>
    <property type="evidence" value="ECO:0007669"/>
    <property type="project" value="InterPro"/>
</dbReference>
<feature type="transmembrane region" description="Helical" evidence="6">
    <location>
        <begin position="173"/>
        <end position="195"/>
    </location>
</feature>
<dbReference type="KEGG" id="elut:CKA38_06550"/>
<dbReference type="GO" id="GO:0016020">
    <property type="term" value="C:membrane"/>
    <property type="evidence" value="ECO:0007669"/>
    <property type="project" value="UniProtKB-SubCell"/>
</dbReference>
<evidence type="ECO:0000313" key="8">
    <source>
        <dbReference type="Proteomes" id="UP000244896"/>
    </source>
</evidence>
<evidence type="ECO:0000256" key="5">
    <source>
        <dbReference type="ARBA" id="ARBA00023136"/>
    </source>
</evidence>
<name>A0A2U8E258_9BACT</name>
<dbReference type="EMBL" id="CP023004">
    <property type="protein sequence ID" value="AWI08953.1"/>
    <property type="molecule type" value="Genomic_DNA"/>
</dbReference>
<feature type="transmembrane region" description="Helical" evidence="6">
    <location>
        <begin position="6"/>
        <end position="27"/>
    </location>
</feature>
<dbReference type="PANTHER" id="PTHR16119:SF17">
    <property type="entry name" value="TRANSMEMBRANE PROTEIN 144"/>
    <property type="match status" value="1"/>
</dbReference>
<evidence type="ECO:0000256" key="4">
    <source>
        <dbReference type="ARBA" id="ARBA00022989"/>
    </source>
</evidence>
<evidence type="ECO:0000256" key="1">
    <source>
        <dbReference type="ARBA" id="ARBA00004141"/>
    </source>
</evidence>